<protein>
    <submittedName>
        <fullName evidence="1">Uncharacterized protein</fullName>
    </submittedName>
</protein>
<evidence type="ECO:0000313" key="2">
    <source>
        <dbReference type="Proteomes" id="UP001557470"/>
    </source>
</evidence>
<comment type="caution">
    <text evidence="1">The sequence shown here is derived from an EMBL/GenBank/DDBJ whole genome shotgun (WGS) entry which is preliminary data.</text>
</comment>
<evidence type="ECO:0000313" key="1">
    <source>
        <dbReference type="EMBL" id="KAL0965977.1"/>
    </source>
</evidence>
<sequence length="133" mass="14927">MCSLSLKSLLDLGCRHLHHKKTFQEAPSCTTERWGVISAILGLLSLLDIGPSSHLHYKKTFQEAPSCTMERWGGGIHLMQSTDTPSLYQILLSVTPIIIFNPYLMLNMQEVGCSKHLNNQALGQHHHSKLMPH</sequence>
<dbReference type="Proteomes" id="UP001557470">
    <property type="component" value="Unassembled WGS sequence"/>
</dbReference>
<dbReference type="AlphaFoldDB" id="A0ABD0WQP4"/>
<keyword evidence="2" id="KW-1185">Reference proteome</keyword>
<organism evidence="1 2">
    <name type="scientific">Umbra pygmaea</name>
    <name type="common">Eastern mudminnow</name>
    <dbReference type="NCBI Taxonomy" id="75934"/>
    <lineage>
        <taxon>Eukaryota</taxon>
        <taxon>Metazoa</taxon>
        <taxon>Chordata</taxon>
        <taxon>Craniata</taxon>
        <taxon>Vertebrata</taxon>
        <taxon>Euteleostomi</taxon>
        <taxon>Actinopterygii</taxon>
        <taxon>Neopterygii</taxon>
        <taxon>Teleostei</taxon>
        <taxon>Protacanthopterygii</taxon>
        <taxon>Esociformes</taxon>
        <taxon>Umbridae</taxon>
        <taxon>Umbra</taxon>
    </lineage>
</organism>
<accession>A0ABD0WQP4</accession>
<gene>
    <name evidence="1" type="ORF">UPYG_G00288960</name>
</gene>
<proteinExistence type="predicted"/>
<name>A0ABD0WQP4_UMBPY</name>
<dbReference type="EMBL" id="JAGEUA010000009">
    <property type="protein sequence ID" value="KAL0965977.1"/>
    <property type="molecule type" value="Genomic_DNA"/>
</dbReference>
<reference evidence="1 2" key="1">
    <citation type="submission" date="2024-06" db="EMBL/GenBank/DDBJ databases">
        <authorList>
            <person name="Pan Q."/>
            <person name="Wen M."/>
            <person name="Jouanno E."/>
            <person name="Zahm M."/>
            <person name="Klopp C."/>
            <person name="Cabau C."/>
            <person name="Louis A."/>
            <person name="Berthelot C."/>
            <person name="Parey E."/>
            <person name="Roest Crollius H."/>
            <person name="Montfort J."/>
            <person name="Robinson-Rechavi M."/>
            <person name="Bouchez O."/>
            <person name="Lampietro C."/>
            <person name="Lopez Roques C."/>
            <person name="Donnadieu C."/>
            <person name="Postlethwait J."/>
            <person name="Bobe J."/>
            <person name="Verreycken H."/>
            <person name="Guiguen Y."/>
        </authorList>
    </citation>
    <scope>NUCLEOTIDE SEQUENCE [LARGE SCALE GENOMIC DNA]</scope>
    <source>
        <strain evidence="1">Up_M1</strain>
        <tissue evidence="1">Testis</tissue>
    </source>
</reference>